<dbReference type="SMART" id="SM00852">
    <property type="entry name" value="MoCF_biosynth"/>
    <property type="match status" value="1"/>
</dbReference>
<accession>A0A1C0YYY3</accession>
<dbReference type="NCBIfam" id="NF001813">
    <property type="entry name" value="PRK00549.1"/>
    <property type="match status" value="1"/>
</dbReference>
<dbReference type="Gene3D" id="3.40.980.10">
    <property type="entry name" value="MoaB/Mog-like domain"/>
    <property type="match status" value="1"/>
</dbReference>
<sequence>MNAEIIAVGSELLLGQITNTNAQFLSQHLSELGINVYYHTVVGDNPQRLEEAVAIAQKRANVIIFSGGLGPTKDDLTKETIARVVGRKLVTDEMAMQSIEQFFASRNRVMTENNKKQALVLEGSHVFPNKNGMAPGMALETETHTYMLFPGPPHELEPMFQFEAKPYLAAKLCDDESIILSHVMHFFGIGEAELELRIQHILDAQTNPTVAPLASAGEVKLRITAKAKTIAEATQLNEDMTKQLQAIVGQYQYGVNDDTIVSKTVEMLQRHELTIAAAESLTAGLFQAELAEINGVSAVLAGGVVAYNEDVKVQQLGIDRALIEQHSVVSAEVAAAMAIGVRDKFQTNIGIGLTGAAGPNSHGDQPPGTVFIGIDVQGDVKTYKLNLSGMRNTNRIRTVKYACHYIMQQLVANGYEK</sequence>
<reference evidence="3 4" key="1">
    <citation type="submission" date="2016-07" db="EMBL/GenBank/DDBJ databases">
        <title>Caryophanon latum genome sequencing.</title>
        <authorList>
            <person name="Verma A."/>
            <person name="Pal Y."/>
            <person name="Krishnamurthi S."/>
        </authorList>
    </citation>
    <scope>NUCLEOTIDE SEQUENCE [LARGE SCALE GENOMIC DNA]</scope>
    <source>
        <strain evidence="3 4">DSM 14151</strain>
    </source>
</reference>
<dbReference type="InterPro" id="IPR041424">
    <property type="entry name" value="CinA_KH"/>
</dbReference>
<evidence type="ECO:0000313" key="4">
    <source>
        <dbReference type="Proteomes" id="UP000093482"/>
    </source>
</evidence>
<dbReference type="InterPro" id="IPR008136">
    <property type="entry name" value="CinA_C"/>
</dbReference>
<dbReference type="NCBIfam" id="TIGR00200">
    <property type="entry name" value="cinA_nterm"/>
    <property type="match status" value="1"/>
</dbReference>
<dbReference type="PIRSF" id="PIRSF006728">
    <property type="entry name" value="CinA"/>
    <property type="match status" value="1"/>
</dbReference>
<dbReference type="CDD" id="cd00885">
    <property type="entry name" value="cinA"/>
    <property type="match status" value="1"/>
</dbReference>
<feature type="domain" description="MoaB/Mog" evidence="2">
    <location>
        <begin position="4"/>
        <end position="171"/>
    </location>
</feature>
<dbReference type="InterPro" id="IPR036653">
    <property type="entry name" value="CinA-like_C"/>
</dbReference>
<dbReference type="AlphaFoldDB" id="A0A1C0YYY3"/>
<dbReference type="Proteomes" id="UP000093482">
    <property type="component" value="Unassembled WGS sequence"/>
</dbReference>
<dbReference type="Pfam" id="PF02464">
    <property type="entry name" value="CinA"/>
    <property type="match status" value="1"/>
</dbReference>
<comment type="similarity">
    <text evidence="1">Belongs to the CinA family.</text>
</comment>
<organism evidence="3 4">
    <name type="scientific">Caryophanon latum</name>
    <dbReference type="NCBI Taxonomy" id="33977"/>
    <lineage>
        <taxon>Bacteria</taxon>
        <taxon>Bacillati</taxon>
        <taxon>Bacillota</taxon>
        <taxon>Bacilli</taxon>
        <taxon>Bacillales</taxon>
        <taxon>Caryophanaceae</taxon>
        <taxon>Caryophanon</taxon>
    </lineage>
</organism>
<dbReference type="RefSeq" id="WP_066462571.1">
    <property type="nucleotide sequence ID" value="NZ_MATO01000016.1"/>
</dbReference>
<evidence type="ECO:0000313" key="3">
    <source>
        <dbReference type="EMBL" id="OCS92385.1"/>
    </source>
</evidence>
<evidence type="ECO:0000256" key="1">
    <source>
        <dbReference type="HAMAP-Rule" id="MF_00226"/>
    </source>
</evidence>
<dbReference type="PANTHER" id="PTHR13939">
    <property type="entry name" value="NICOTINAMIDE-NUCLEOTIDE AMIDOHYDROLASE PNCC"/>
    <property type="match status" value="1"/>
</dbReference>
<dbReference type="InterPro" id="IPR050101">
    <property type="entry name" value="CinA"/>
</dbReference>
<dbReference type="SUPFAM" id="SSF53218">
    <property type="entry name" value="Molybdenum cofactor biosynthesis proteins"/>
    <property type="match status" value="1"/>
</dbReference>
<gene>
    <name evidence="1" type="primary">cinA</name>
    <name evidence="3" type="ORF">A6K76_07015</name>
</gene>
<keyword evidence="4" id="KW-1185">Reference proteome</keyword>
<comment type="caution">
    <text evidence="3">The sequence shown here is derived from an EMBL/GenBank/DDBJ whole genome shotgun (WGS) entry which is preliminary data.</text>
</comment>
<dbReference type="InterPro" id="IPR008135">
    <property type="entry name" value="Competence-induced_CinA"/>
</dbReference>
<proteinExistence type="inferred from homology"/>
<dbReference type="SUPFAM" id="SSF142433">
    <property type="entry name" value="CinA-like"/>
    <property type="match status" value="1"/>
</dbReference>
<dbReference type="Pfam" id="PF18146">
    <property type="entry name" value="CinA_KH"/>
    <property type="match status" value="1"/>
</dbReference>
<dbReference type="OrthoDB" id="9801454at2"/>
<dbReference type="NCBIfam" id="TIGR00177">
    <property type="entry name" value="molyb_syn"/>
    <property type="match status" value="1"/>
</dbReference>
<dbReference type="InterPro" id="IPR001453">
    <property type="entry name" value="MoaB/Mog_dom"/>
</dbReference>
<dbReference type="EMBL" id="MATO01000016">
    <property type="protein sequence ID" value="OCS92385.1"/>
    <property type="molecule type" value="Genomic_DNA"/>
</dbReference>
<name>A0A1C0YYY3_9BACL</name>
<dbReference type="Gene3D" id="3.90.950.20">
    <property type="entry name" value="CinA-like"/>
    <property type="match status" value="1"/>
</dbReference>
<dbReference type="NCBIfam" id="TIGR00199">
    <property type="entry name" value="PncC_domain"/>
    <property type="match status" value="1"/>
</dbReference>
<protein>
    <recommendedName>
        <fullName evidence="1">Putative competence-damage inducible protein</fullName>
    </recommendedName>
</protein>
<dbReference type="Pfam" id="PF00994">
    <property type="entry name" value="MoCF_biosynth"/>
    <property type="match status" value="1"/>
</dbReference>
<dbReference type="InterPro" id="IPR036425">
    <property type="entry name" value="MoaB/Mog-like_dom_sf"/>
</dbReference>
<evidence type="ECO:0000259" key="2">
    <source>
        <dbReference type="SMART" id="SM00852"/>
    </source>
</evidence>
<dbReference type="Gene3D" id="3.30.70.2860">
    <property type="match status" value="1"/>
</dbReference>
<dbReference type="HAMAP" id="MF_00226_B">
    <property type="entry name" value="CinA_B"/>
    <property type="match status" value="1"/>
</dbReference>
<dbReference type="PANTHER" id="PTHR13939:SF0">
    <property type="entry name" value="NMN AMIDOHYDROLASE-LIKE PROTEIN YFAY"/>
    <property type="match status" value="1"/>
</dbReference>